<dbReference type="AlphaFoldDB" id="A0A8T0C6H6"/>
<evidence type="ECO:0000313" key="1">
    <source>
        <dbReference type="EMBL" id="KAF7786213.1"/>
    </source>
</evidence>
<dbReference type="EMBL" id="AHCD03000035">
    <property type="protein sequence ID" value="KAF7786213.1"/>
    <property type="molecule type" value="Genomic_DNA"/>
</dbReference>
<comment type="caution">
    <text evidence="1">The sequence shown here is derived from an EMBL/GenBank/DDBJ whole genome shotgun (WGS) entry which is preliminary data.</text>
</comment>
<protein>
    <submittedName>
        <fullName evidence="1">Uncharacterized protein</fullName>
    </submittedName>
</protein>
<name>A0A8T0C6H6_9GAMM</name>
<dbReference type="GeneID" id="61358416"/>
<evidence type="ECO:0000313" key="2">
    <source>
        <dbReference type="Proteomes" id="UP000016480"/>
    </source>
</evidence>
<reference evidence="1 2" key="1">
    <citation type="journal article" date="2012" name="J. Bacteriol.">
        <title>Genome sequence of the cycloprodigiosin-producing bacterial strain Pseudoalteromonas rubra ATCC 29570(T).</title>
        <authorList>
            <person name="Xie B.B."/>
            <person name="Shu Y.L."/>
            <person name="Qin Q.L."/>
            <person name="Rong J.C."/>
            <person name="Zhang X.Y."/>
            <person name="Chen X.L."/>
            <person name="Zhou B.C."/>
            <person name="Zhang Y.Z."/>
        </authorList>
    </citation>
    <scope>NUCLEOTIDE SEQUENCE [LARGE SCALE GENOMIC DNA]</scope>
    <source>
        <strain evidence="1 2">DSM 6842</strain>
    </source>
</reference>
<dbReference type="Proteomes" id="UP000016480">
    <property type="component" value="Unassembled WGS sequence"/>
</dbReference>
<proteinExistence type="predicted"/>
<dbReference type="RefSeq" id="WP_010381453.1">
    <property type="nucleotide sequence ID" value="NZ_AHCD03000035.1"/>
</dbReference>
<accession>A0A8T0C6H6</accession>
<gene>
    <name evidence="1" type="ORF">PRUB_a0701</name>
</gene>
<sequence>MNRIYKITTLTIAIIFSMSAWSNPKVRYEPESIVEAIAFADKLSGTTWLYHWRGQDYKFRFNENGTIGILEGWRNITWVVAGKEDVILEAKTGKMLLRFNDSKTTFYTRDWDGLKSDGRIVR</sequence>
<organism evidence="1 2">
    <name type="scientific">Pseudoalteromonas rubra</name>
    <dbReference type="NCBI Taxonomy" id="43658"/>
    <lineage>
        <taxon>Bacteria</taxon>
        <taxon>Pseudomonadati</taxon>
        <taxon>Pseudomonadota</taxon>
        <taxon>Gammaproteobacteria</taxon>
        <taxon>Alteromonadales</taxon>
        <taxon>Pseudoalteromonadaceae</taxon>
        <taxon>Pseudoalteromonas</taxon>
    </lineage>
</organism>